<organism evidence="2 3">
    <name type="scientific">Panagrellus redivivus</name>
    <name type="common">Microworm</name>
    <dbReference type="NCBI Taxonomy" id="6233"/>
    <lineage>
        <taxon>Eukaryota</taxon>
        <taxon>Metazoa</taxon>
        <taxon>Ecdysozoa</taxon>
        <taxon>Nematoda</taxon>
        <taxon>Chromadorea</taxon>
        <taxon>Rhabditida</taxon>
        <taxon>Tylenchina</taxon>
        <taxon>Panagrolaimomorpha</taxon>
        <taxon>Panagrolaimoidea</taxon>
        <taxon>Panagrolaimidae</taxon>
        <taxon>Panagrellus</taxon>
    </lineage>
</organism>
<dbReference type="WBParaSite" id="Pan_g2764.t1">
    <property type="protein sequence ID" value="Pan_g2764.t1"/>
    <property type="gene ID" value="Pan_g2764"/>
</dbReference>
<keyword evidence="1" id="KW-0732">Signal</keyword>
<proteinExistence type="predicted"/>
<accession>A0A7E4ZY15</accession>
<feature type="chain" id="PRO_5028890235" evidence="1">
    <location>
        <begin position="19"/>
        <end position="474"/>
    </location>
</feature>
<name>A0A7E4ZY15_PANRE</name>
<reference evidence="3" key="2">
    <citation type="submission" date="2020-10" db="UniProtKB">
        <authorList>
            <consortium name="WormBaseParasite"/>
        </authorList>
    </citation>
    <scope>IDENTIFICATION</scope>
</reference>
<sequence>MQWLAMICVLFFCGTGLAEDTKFDDAIEKYVTNCKETMKVKGNVMLAYYYINPPTYGEIPSFNVANFNAKSELRNGNDKSRILLQAACICTDIPNNTFDYIVVPFMLNDVTKDALTLCMFHDDDTKYEDVFTFPVSLLSSWMMAQYMARMPRTLMAPASESPLADCIDYYGNPTASVPNQKACYYVNYAAFTENDGKIETVNKNAYYGPFLGSQYPDFRRIQDLAESKTPILDFMTEFDFVMCSLIKSNSRLSPSIYKTGCRHKVFNNAHKVIIVTCCCIGHTDPNCKQVTEAVKDKKIICLDGTLSGGFTSFSFATKCPYTAVKKYYRQLSFRRERNDDSFEDLQALEITTDPTISCDKSLGCSSSYATECPEMSVDVVHKGCCSDTDFCNLKDAMSSNIKRCTATFGENQEKSGCAVVFYRSNNQWYRSSPVWFEMEESVLIHLYSSQVWNVAYNVSLGFLIDKSVDSTSTY</sequence>
<reference evidence="2" key="1">
    <citation type="journal article" date="2013" name="Genetics">
        <title>The draft genome and transcriptome of Panagrellus redivivus are shaped by the harsh demands of a free-living lifestyle.</title>
        <authorList>
            <person name="Srinivasan J."/>
            <person name="Dillman A.R."/>
            <person name="Macchietto M.G."/>
            <person name="Heikkinen L."/>
            <person name="Lakso M."/>
            <person name="Fracchia K.M."/>
            <person name="Antoshechkin I."/>
            <person name="Mortazavi A."/>
            <person name="Wong G."/>
            <person name="Sternberg P.W."/>
        </authorList>
    </citation>
    <scope>NUCLEOTIDE SEQUENCE [LARGE SCALE GENOMIC DNA]</scope>
    <source>
        <strain evidence="2">MT8872</strain>
    </source>
</reference>
<dbReference type="AlphaFoldDB" id="A0A7E4ZY15"/>
<protein>
    <submittedName>
        <fullName evidence="3">G_PROTEIN_RECEP_F2_4 domain-containing protein</fullName>
    </submittedName>
</protein>
<evidence type="ECO:0000256" key="1">
    <source>
        <dbReference type="SAM" id="SignalP"/>
    </source>
</evidence>
<dbReference type="Proteomes" id="UP000492821">
    <property type="component" value="Unassembled WGS sequence"/>
</dbReference>
<feature type="signal peptide" evidence="1">
    <location>
        <begin position="1"/>
        <end position="18"/>
    </location>
</feature>
<keyword evidence="2" id="KW-1185">Reference proteome</keyword>
<evidence type="ECO:0000313" key="2">
    <source>
        <dbReference type="Proteomes" id="UP000492821"/>
    </source>
</evidence>
<evidence type="ECO:0000313" key="3">
    <source>
        <dbReference type="WBParaSite" id="Pan_g2764.t1"/>
    </source>
</evidence>